<accession>A0A814Y6U1</accession>
<dbReference type="EMBL" id="CAJNOU010001582">
    <property type="protein sequence ID" value="CAF1225209.1"/>
    <property type="molecule type" value="Genomic_DNA"/>
</dbReference>
<gene>
    <name evidence="3" type="ORF">OTI717_LOCUS11921</name>
    <name evidence="1" type="ORF">RFH988_LOCUS23830</name>
    <name evidence="2" type="ORF">SEV965_LOCUS22396</name>
</gene>
<dbReference type="EMBL" id="CAJOAX010001165">
    <property type="protein sequence ID" value="CAF3691658.1"/>
    <property type="molecule type" value="Genomic_DNA"/>
</dbReference>
<dbReference type="EMBL" id="CAJNOO010001682">
    <property type="protein sequence ID" value="CAF1186932.1"/>
    <property type="molecule type" value="Genomic_DNA"/>
</dbReference>
<dbReference type="OrthoDB" id="10014713at2759"/>
<comment type="caution">
    <text evidence="2">The sequence shown here is derived from an EMBL/GenBank/DDBJ whole genome shotgun (WGS) entry which is preliminary data.</text>
</comment>
<dbReference type="Proteomes" id="UP000663882">
    <property type="component" value="Unassembled WGS sequence"/>
</dbReference>
<evidence type="ECO:0000313" key="4">
    <source>
        <dbReference type="Proteomes" id="UP000663889"/>
    </source>
</evidence>
<dbReference type="Gene3D" id="3.40.50.1460">
    <property type="match status" value="1"/>
</dbReference>
<sequence length="301" mass="35284">MPWKPVYKNKKECKTERTLVLLLGGSIYDDSAGVQIIQRRRRGDERFRTKKDVYLEEHLWQRDFHAITDYFERTNATIWRCVPTRLHSSRNEAFNLINEFFQLDTNDNKGERKTFVLYWCGHGLNNTGNWGFSYGGEITCHDIINAWRSRPIANEYNNISSLTIIADTCFSGAWIDELKAEQIPRLAYQAACQADESAYVVDDGNIPRSLLMRKFIIEQKYPIGWYLWLCTDQHPMHLCDYTEIEHGQDFSAGQRRTLVYGGPYYFFTVDQHWTTNGKMSTKEHKTELNKLAKYGVFIDNL</sequence>
<organism evidence="2 4">
    <name type="scientific">Rotaria sordida</name>
    <dbReference type="NCBI Taxonomy" id="392033"/>
    <lineage>
        <taxon>Eukaryota</taxon>
        <taxon>Metazoa</taxon>
        <taxon>Spiralia</taxon>
        <taxon>Gnathifera</taxon>
        <taxon>Rotifera</taxon>
        <taxon>Eurotatoria</taxon>
        <taxon>Bdelloidea</taxon>
        <taxon>Philodinida</taxon>
        <taxon>Philodinidae</taxon>
        <taxon>Rotaria</taxon>
    </lineage>
</organism>
<dbReference type="AlphaFoldDB" id="A0A814Y6U1"/>
<evidence type="ECO:0000313" key="3">
    <source>
        <dbReference type="EMBL" id="CAF3691658.1"/>
    </source>
</evidence>
<name>A0A814Y6U1_9BILA</name>
<dbReference type="Proteomes" id="UP000663889">
    <property type="component" value="Unassembled WGS sequence"/>
</dbReference>
<reference evidence="2" key="1">
    <citation type="submission" date="2021-02" db="EMBL/GenBank/DDBJ databases">
        <authorList>
            <person name="Nowell W R."/>
        </authorList>
    </citation>
    <scope>NUCLEOTIDE SEQUENCE</scope>
</reference>
<protein>
    <submittedName>
        <fullName evidence="2">Uncharacterized protein</fullName>
    </submittedName>
</protein>
<proteinExistence type="predicted"/>
<dbReference type="Proteomes" id="UP000663823">
    <property type="component" value="Unassembled WGS sequence"/>
</dbReference>
<evidence type="ECO:0000313" key="2">
    <source>
        <dbReference type="EMBL" id="CAF1225209.1"/>
    </source>
</evidence>
<evidence type="ECO:0000313" key="1">
    <source>
        <dbReference type="EMBL" id="CAF1186932.1"/>
    </source>
</evidence>